<name>A0ABS4X2J2_9MICO</name>
<reference evidence="1 2" key="1">
    <citation type="submission" date="2021-03" db="EMBL/GenBank/DDBJ databases">
        <title>Sequencing the genomes of 1000 actinobacteria strains.</title>
        <authorList>
            <person name="Klenk H.-P."/>
        </authorList>
    </citation>
    <scope>NUCLEOTIDE SEQUENCE [LARGE SCALE GENOMIC DNA]</scope>
    <source>
        <strain evidence="1 2">DSM 14566</strain>
    </source>
</reference>
<evidence type="ECO:0000313" key="2">
    <source>
        <dbReference type="Proteomes" id="UP001519290"/>
    </source>
</evidence>
<sequence>MTILRTLDSALGRLAHRLQGQEIERENAVGRSRLGADYTAIMKSRQSQGISPLGFGR</sequence>
<evidence type="ECO:0000313" key="1">
    <source>
        <dbReference type="EMBL" id="MBP2381969.1"/>
    </source>
</evidence>
<accession>A0ABS4X2J2</accession>
<comment type="caution">
    <text evidence="1">The sequence shown here is derived from an EMBL/GenBank/DDBJ whole genome shotgun (WGS) entry which is preliminary data.</text>
</comment>
<protein>
    <submittedName>
        <fullName evidence="1">Glucose-6-phosphate dehydrogenase assembly protein OpcA</fullName>
    </submittedName>
</protein>
<dbReference type="EMBL" id="JAGIOD010000001">
    <property type="protein sequence ID" value="MBP2381969.1"/>
    <property type="molecule type" value="Genomic_DNA"/>
</dbReference>
<gene>
    <name evidence="1" type="ORF">JOF43_001926</name>
</gene>
<proteinExistence type="predicted"/>
<keyword evidence="2" id="KW-1185">Reference proteome</keyword>
<dbReference type="Proteomes" id="UP001519290">
    <property type="component" value="Unassembled WGS sequence"/>
</dbReference>
<dbReference type="RefSeq" id="WP_209901524.1">
    <property type="nucleotide sequence ID" value="NZ_BAAAJW010000011.1"/>
</dbReference>
<organism evidence="1 2">
    <name type="scientific">Brachybacterium sacelli</name>
    <dbReference type="NCBI Taxonomy" id="173364"/>
    <lineage>
        <taxon>Bacteria</taxon>
        <taxon>Bacillati</taxon>
        <taxon>Actinomycetota</taxon>
        <taxon>Actinomycetes</taxon>
        <taxon>Micrococcales</taxon>
        <taxon>Dermabacteraceae</taxon>
        <taxon>Brachybacterium</taxon>
    </lineage>
</organism>